<proteinExistence type="predicted"/>
<accession>A0A161MNB2</accession>
<dbReference type="GO" id="GO:0018990">
    <property type="term" value="P:ecdysis, chitin-based cuticle"/>
    <property type="evidence" value="ECO:0007669"/>
    <property type="project" value="InterPro"/>
</dbReference>
<dbReference type="AlphaFoldDB" id="A0A161MNB2"/>
<sequence>MPSNCAQCKRMLGQFFKGPICAETCLKSFGFVTPDCNKPVSLTAYLRNTY</sequence>
<dbReference type="Pfam" id="PF04736">
    <property type="entry name" value="Eclosion"/>
    <property type="match status" value="1"/>
</dbReference>
<name>A0A161MNB2_TRIIF</name>
<dbReference type="EMBL" id="GEMB01001262">
    <property type="protein sequence ID" value="JAS01888.1"/>
    <property type="molecule type" value="Transcribed_RNA"/>
</dbReference>
<reference evidence="1" key="1">
    <citation type="submission" date="2016-04" db="EMBL/GenBank/DDBJ databases">
        <authorList>
            <person name="Calderon-Fernandez G.M.Sr."/>
        </authorList>
    </citation>
    <scope>NUCLEOTIDE SEQUENCE</scope>
    <source>
        <strain evidence="1">Int1</strain>
        <tissue evidence="1">Integument</tissue>
    </source>
</reference>
<protein>
    <submittedName>
        <fullName evidence="1">Eclosion hormone</fullName>
    </submittedName>
</protein>
<organism evidence="1">
    <name type="scientific">Triatoma infestans</name>
    <name type="common">Assassin bug</name>
    <dbReference type="NCBI Taxonomy" id="30076"/>
    <lineage>
        <taxon>Eukaryota</taxon>
        <taxon>Metazoa</taxon>
        <taxon>Ecdysozoa</taxon>
        <taxon>Arthropoda</taxon>
        <taxon>Hexapoda</taxon>
        <taxon>Insecta</taxon>
        <taxon>Pterygota</taxon>
        <taxon>Neoptera</taxon>
        <taxon>Paraneoptera</taxon>
        <taxon>Hemiptera</taxon>
        <taxon>Heteroptera</taxon>
        <taxon>Panheteroptera</taxon>
        <taxon>Cimicomorpha</taxon>
        <taxon>Reduviidae</taxon>
        <taxon>Triatominae</taxon>
        <taxon>Triatoma</taxon>
    </lineage>
</organism>
<dbReference type="GO" id="GO:0007218">
    <property type="term" value="P:neuropeptide signaling pathway"/>
    <property type="evidence" value="ECO:0007669"/>
    <property type="project" value="InterPro"/>
</dbReference>
<dbReference type="GO" id="GO:0008255">
    <property type="term" value="F:ecdysis-triggering hormone activity"/>
    <property type="evidence" value="ECO:0007669"/>
    <property type="project" value="InterPro"/>
</dbReference>
<evidence type="ECO:0000313" key="1">
    <source>
        <dbReference type="EMBL" id="JAS01888.1"/>
    </source>
</evidence>
<dbReference type="InterPro" id="IPR006825">
    <property type="entry name" value="Eclosion"/>
</dbReference>
<reference evidence="1" key="2">
    <citation type="journal article" date="2017" name="J. Med. Entomol.">
        <title>Transcriptome Analysis of the Triatoma infestans (Hemiptera: Reduviidae) Integument.</title>
        <authorList>
            <person name="Calderon-Fernandez G.M."/>
            <person name="Moriconi D.E."/>
            <person name="Dulbecco A.B."/>
            <person name="Juarez M.P."/>
        </authorList>
    </citation>
    <scope>NUCLEOTIDE SEQUENCE</scope>
    <source>
        <strain evidence="1">Int1</strain>
        <tissue evidence="1">Integument</tissue>
    </source>
</reference>